<gene>
    <name evidence="2" type="ORF">Glove_242g2</name>
</gene>
<dbReference type="EMBL" id="PQFF01000224">
    <property type="protein sequence ID" value="RHZ72555.1"/>
    <property type="molecule type" value="Genomic_DNA"/>
</dbReference>
<sequence length="357" mass="40943">MTSASDQSKISNIEGTSANTNQSDITQNTTIEDNSIIDTSSFNVPPELLESFKPHVRRPGEIQKFLNRMGNDFRWPASTHDNIKYHVFRAFTDDDEDIGEDDQEHALNCLHFYQILDKGQFNNHKKDWVLIYKQKVVKYGNEYTDQQLSDLDQKMPGAIYFPVDPLLREKIVNPKIPAARAVHSQRSVNGDEYMIKVRIKRVGLNDTSSVMFDYQFIEKKDKNKLYKTILDTGSPETVLPYEICRRIGKKGWHSLRVIATGYGKPAKLNLAKDSFEISIGDNNNWSDWVIIKTLRAWEAFPGDQIDSSLIGNDVLDQLIYVHCKEGELLFLEHRHEKNLANFLDNLSPGVSITLFQS</sequence>
<evidence type="ECO:0000313" key="3">
    <source>
        <dbReference type="Proteomes" id="UP000266861"/>
    </source>
</evidence>
<comment type="caution">
    <text evidence="2">The sequence shown here is derived from an EMBL/GenBank/DDBJ whole genome shotgun (WGS) entry which is preliminary data.</text>
</comment>
<protein>
    <recommendedName>
        <fullName evidence="4">Peptidase A2 domain-containing protein</fullName>
    </recommendedName>
</protein>
<keyword evidence="3" id="KW-1185">Reference proteome</keyword>
<evidence type="ECO:0000313" key="2">
    <source>
        <dbReference type="EMBL" id="RHZ72555.1"/>
    </source>
</evidence>
<dbReference type="Proteomes" id="UP000266861">
    <property type="component" value="Unassembled WGS sequence"/>
</dbReference>
<feature type="region of interest" description="Disordered" evidence="1">
    <location>
        <begin position="1"/>
        <end position="32"/>
    </location>
</feature>
<dbReference type="OrthoDB" id="2430512at2759"/>
<reference evidence="2 3" key="1">
    <citation type="submission" date="2018-08" db="EMBL/GenBank/DDBJ databases">
        <title>Genome and evolution of the arbuscular mycorrhizal fungus Diversispora epigaea (formerly Glomus versiforme) and its bacterial endosymbionts.</title>
        <authorList>
            <person name="Sun X."/>
            <person name="Fei Z."/>
            <person name="Harrison M."/>
        </authorList>
    </citation>
    <scope>NUCLEOTIDE SEQUENCE [LARGE SCALE GENOMIC DNA]</scope>
    <source>
        <strain evidence="2 3">IT104</strain>
    </source>
</reference>
<name>A0A397IAD0_9GLOM</name>
<evidence type="ECO:0000256" key="1">
    <source>
        <dbReference type="SAM" id="MobiDB-lite"/>
    </source>
</evidence>
<proteinExistence type="predicted"/>
<dbReference type="AlphaFoldDB" id="A0A397IAD0"/>
<evidence type="ECO:0008006" key="4">
    <source>
        <dbReference type="Google" id="ProtNLM"/>
    </source>
</evidence>
<accession>A0A397IAD0</accession>
<organism evidence="2 3">
    <name type="scientific">Diversispora epigaea</name>
    <dbReference type="NCBI Taxonomy" id="1348612"/>
    <lineage>
        <taxon>Eukaryota</taxon>
        <taxon>Fungi</taxon>
        <taxon>Fungi incertae sedis</taxon>
        <taxon>Mucoromycota</taxon>
        <taxon>Glomeromycotina</taxon>
        <taxon>Glomeromycetes</taxon>
        <taxon>Diversisporales</taxon>
        <taxon>Diversisporaceae</taxon>
        <taxon>Diversispora</taxon>
    </lineage>
</organism>